<evidence type="ECO:0000313" key="5">
    <source>
        <dbReference type="Proteomes" id="UP001217089"/>
    </source>
</evidence>
<feature type="non-terminal residue" evidence="4">
    <location>
        <position position="401"/>
    </location>
</feature>
<dbReference type="InterPro" id="IPR002773">
    <property type="entry name" value="Deoxyhypusine_synthase"/>
</dbReference>
<feature type="region of interest" description="Disordered" evidence="3">
    <location>
        <begin position="1"/>
        <end position="40"/>
    </location>
</feature>
<name>A0ABQ9E829_TEGGR</name>
<dbReference type="InterPro" id="IPR029035">
    <property type="entry name" value="DHS-like_NAD/FAD-binding_dom"/>
</dbReference>
<organism evidence="4 5">
    <name type="scientific">Tegillarca granosa</name>
    <name type="common">Malaysian cockle</name>
    <name type="synonym">Anadara granosa</name>
    <dbReference type="NCBI Taxonomy" id="220873"/>
    <lineage>
        <taxon>Eukaryota</taxon>
        <taxon>Metazoa</taxon>
        <taxon>Spiralia</taxon>
        <taxon>Lophotrochozoa</taxon>
        <taxon>Mollusca</taxon>
        <taxon>Bivalvia</taxon>
        <taxon>Autobranchia</taxon>
        <taxon>Pteriomorphia</taxon>
        <taxon>Arcoida</taxon>
        <taxon>Arcoidea</taxon>
        <taxon>Arcidae</taxon>
        <taxon>Tegillarca</taxon>
    </lineage>
</organism>
<keyword evidence="5" id="KW-1185">Reference proteome</keyword>
<dbReference type="SUPFAM" id="SSF52467">
    <property type="entry name" value="DHS-like NAD/FAD-binding domain"/>
    <property type="match status" value="1"/>
</dbReference>
<comment type="caution">
    <text evidence="4">The sequence shown here is derived from an EMBL/GenBank/DDBJ whole genome shotgun (WGS) entry which is preliminary data.</text>
</comment>
<protein>
    <recommendedName>
        <fullName evidence="6">Deoxyhypusine synthase</fullName>
    </recommendedName>
</protein>
<dbReference type="PANTHER" id="PTHR11703:SF0">
    <property type="entry name" value="DEOXYHYPUSINE SYNTHASE"/>
    <property type="match status" value="1"/>
</dbReference>
<proteinExistence type="inferred from homology"/>
<dbReference type="Proteomes" id="UP001217089">
    <property type="component" value="Unassembled WGS sequence"/>
</dbReference>
<dbReference type="PANTHER" id="PTHR11703">
    <property type="entry name" value="DEOXYHYPUSINE SYNTHASE"/>
    <property type="match status" value="1"/>
</dbReference>
<accession>A0ABQ9E829</accession>
<keyword evidence="2" id="KW-0520">NAD</keyword>
<evidence type="ECO:0000256" key="1">
    <source>
        <dbReference type="ARBA" id="ARBA00009892"/>
    </source>
</evidence>
<dbReference type="Gene3D" id="3.40.910.10">
    <property type="entry name" value="Deoxyhypusine synthase"/>
    <property type="match status" value="2"/>
</dbReference>
<dbReference type="EMBL" id="JARBDR010000919">
    <property type="protein sequence ID" value="KAJ8299936.1"/>
    <property type="molecule type" value="Genomic_DNA"/>
</dbReference>
<evidence type="ECO:0000256" key="2">
    <source>
        <dbReference type="ARBA" id="ARBA00023027"/>
    </source>
</evidence>
<comment type="similarity">
    <text evidence="1">Belongs to the deoxyhypusine synthase family.</text>
</comment>
<reference evidence="4 5" key="1">
    <citation type="submission" date="2022-12" db="EMBL/GenBank/DDBJ databases">
        <title>Chromosome-level genome of Tegillarca granosa.</title>
        <authorList>
            <person name="Kim J."/>
        </authorList>
    </citation>
    <scope>NUCLEOTIDE SEQUENCE [LARGE SCALE GENOMIC DNA]</scope>
    <source>
        <strain evidence="4">Teg-2019</strain>
        <tissue evidence="4">Adductor muscle</tissue>
    </source>
</reference>
<sequence>MRHLQQDPSCKEKQKIPIPRPDNVFSRFSTRYPKDSSSRHPERFLVQQSIRKMSDQPPQIATQAVLVKTDTDSYFKDVDKVEGYDFNQGINYHELLKSYRKSGFQATNFGKAVEEINKMIDKKLQPVPIEKLEEINLNPCGREKTNCSIFLGYTSNLISAGVREQLRYLVEHNMGSVLREKGINRIGNLLVPNDNYCLFEDWLMPILDTMLKEQKEEGTLWTPSKLIARLGKEINDPKSVYYWAYKNNIPVFCPAIIDGSLGDMLYFHSYKNPGLVLDLVEDIRRMNSQAVYAINTGMIIVGGGVIKHHICNANLMRNGADFCVYLNTASEFDGSDSGASPDEAVSWGKIKKTATPVKICGEATLILPLLIAETFAQRKLLRTLLMCWSQLAVYHQHPPYT</sequence>
<evidence type="ECO:0000256" key="3">
    <source>
        <dbReference type="SAM" id="MobiDB-lite"/>
    </source>
</evidence>
<dbReference type="InterPro" id="IPR036982">
    <property type="entry name" value="Deoxyhypusine_synthase_sf"/>
</dbReference>
<gene>
    <name evidence="4" type="ORF">KUTeg_021455</name>
</gene>
<dbReference type="Pfam" id="PF01916">
    <property type="entry name" value="DS"/>
    <property type="match status" value="2"/>
</dbReference>
<evidence type="ECO:0000313" key="4">
    <source>
        <dbReference type="EMBL" id="KAJ8299936.1"/>
    </source>
</evidence>
<evidence type="ECO:0008006" key="6">
    <source>
        <dbReference type="Google" id="ProtNLM"/>
    </source>
</evidence>